<proteinExistence type="predicted"/>
<dbReference type="Proteomes" id="UP001234178">
    <property type="component" value="Unassembled WGS sequence"/>
</dbReference>
<comment type="caution">
    <text evidence="1">The sequence shown here is derived from an EMBL/GenBank/DDBJ whole genome shotgun (WGS) entry which is preliminary data.</text>
</comment>
<protein>
    <submittedName>
        <fullName evidence="1">Uncharacterized protein</fullName>
    </submittedName>
</protein>
<reference evidence="1 2" key="1">
    <citation type="journal article" date="2023" name="Nucleic Acids Res.">
        <title>The hologenome of Daphnia magna reveals possible DNA methylation and microbiome-mediated evolution of the host genome.</title>
        <authorList>
            <person name="Chaturvedi A."/>
            <person name="Li X."/>
            <person name="Dhandapani V."/>
            <person name="Marshall H."/>
            <person name="Kissane S."/>
            <person name="Cuenca-Cambronero M."/>
            <person name="Asole G."/>
            <person name="Calvet F."/>
            <person name="Ruiz-Romero M."/>
            <person name="Marangio P."/>
            <person name="Guigo R."/>
            <person name="Rago D."/>
            <person name="Mirbahai L."/>
            <person name="Eastwood N."/>
            <person name="Colbourne J.K."/>
            <person name="Zhou J."/>
            <person name="Mallon E."/>
            <person name="Orsini L."/>
        </authorList>
    </citation>
    <scope>NUCLEOTIDE SEQUENCE [LARGE SCALE GENOMIC DNA]</scope>
    <source>
        <strain evidence="1">LRV0_1</strain>
    </source>
</reference>
<accession>A0ABR0ANR9</accession>
<sequence length="79" mass="8850">MHPSPATVFLSRLSTTFSKIILHPASTVLFQFPRLIRVNHSYSVFSLRSAAESFPIVCGTFRHLKGELNTGHRVQKVAI</sequence>
<keyword evidence="2" id="KW-1185">Reference proteome</keyword>
<organism evidence="1 2">
    <name type="scientific">Daphnia magna</name>
    <dbReference type="NCBI Taxonomy" id="35525"/>
    <lineage>
        <taxon>Eukaryota</taxon>
        <taxon>Metazoa</taxon>
        <taxon>Ecdysozoa</taxon>
        <taxon>Arthropoda</taxon>
        <taxon>Crustacea</taxon>
        <taxon>Branchiopoda</taxon>
        <taxon>Diplostraca</taxon>
        <taxon>Cladocera</taxon>
        <taxon>Anomopoda</taxon>
        <taxon>Daphniidae</taxon>
        <taxon>Daphnia</taxon>
    </lineage>
</organism>
<name>A0ABR0ANR9_9CRUS</name>
<evidence type="ECO:0000313" key="1">
    <source>
        <dbReference type="EMBL" id="KAK4026768.1"/>
    </source>
</evidence>
<dbReference type="EMBL" id="JAOYFB010000038">
    <property type="protein sequence ID" value="KAK4026768.1"/>
    <property type="molecule type" value="Genomic_DNA"/>
</dbReference>
<gene>
    <name evidence="1" type="ORF">OUZ56_015795</name>
</gene>
<evidence type="ECO:0000313" key="2">
    <source>
        <dbReference type="Proteomes" id="UP001234178"/>
    </source>
</evidence>